<protein>
    <recommendedName>
        <fullName evidence="1">AAA+ ATPase domain-containing protein</fullName>
    </recommendedName>
</protein>
<dbReference type="Gene3D" id="3.40.50.300">
    <property type="entry name" value="P-loop containing nucleotide triphosphate hydrolases"/>
    <property type="match status" value="1"/>
</dbReference>
<accession>A0A839ZXK9</accession>
<dbReference type="InterPro" id="IPR027417">
    <property type="entry name" value="P-loop_NTPase"/>
</dbReference>
<dbReference type="EMBL" id="JACIDK010000002">
    <property type="protein sequence ID" value="MBB3890459.1"/>
    <property type="molecule type" value="Genomic_DNA"/>
</dbReference>
<evidence type="ECO:0000313" key="3">
    <source>
        <dbReference type="Proteomes" id="UP000530564"/>
    </source>
</evidence>
<dbReference type="AlphaFoldDB" id="A0A839ZXK9"/>
<dbReference type="SMART" id="SM00382">
    <property type="entry name" value="AAA"/>
    <property type="match status" value="1"/>
</dbReference>
<dbReference type="PROSITE" id="PS00675">
    <property type="entry name" value="SIGMA54_INTERACT_1"/>
    <property type="match status" value="1"/>
</dbReference>
<reference evidence="2 3" key="1">
    <citation type="submission" date="2020-08" db="EMBL/GenBank/DDBJ databases">
        <title>Genomic Encyclopedia of Type Strains, Phase IV (KMG-IV): sequencing the most valuable type-strain genomes for metagenomic binning, comparative biology and taxonomic classification.</title>
        <authorList>
            <person name="Goeker M."/>
        </authorList>
    </citation>
    <scope>NUCLEOTIDE SEQUENCE [LARGE SCALE GENOMIC DNA]</scope>
    <source>
        <strain evidence="2 3">DSM 21793</strain>
    </source>
</reference>
<feature type="domain" description="AAA+ ATPase" evidence="1">
    <location>
        <begin position="66"/>
        <end position="231"/>
    </location>
</feature>
<dbReference type="InterPro" id="IPR008868">
    <property type="entry name" value="TniB"/>
</dbReference>
<evidence type="ECO:0000259" key="1">
    <source>
        <dbReference type="SMART" id="SM00382"/>
    </source>
</evidence>
<dbReference type="InterPro" id="IPR025662">
    <property type="entry name" value="Sigma_54_int_dom_ATP-bd_1"/>
</dbReference>
<dbReference type="RefSeq" id="WP_183770646.1">
    <property type="nucleotide sequence ID" value="NZ_JACIDK010000002.1"/>
</dbReference>
<organism evidence="2 3">
    <name type="scientific">Phenylobacterium haematophilum</name>
    <dbReference type="NCBI Taxonomy" id="98513"/>
    <lineage>
        <taxon>Bacteria</taxon>
        <taxon>Pseudomonadati</taxon>
        <taxon>Pseudomonadota</taxon>
        <taxon>Alphaproteobacteria</taxon>
        <taxon>Caulobacterales</taxon>
        <taxon>Caulobacteraceae</taxon>
        <taxon>Phenylobacterium</taxon>
    </lineage>
</organism>
<comment type="caution">
    <text evidence="2">The sequence shown here is derived from an EMBL/GenBank/DDBJ whole genome shotgun (WGS) entry which is preliminary data.</text>
</comment>
<gene>
    <name evidence="2" type="ORF">GGQ61_001176</name>
</gene>
<dbReference type="Proteomes" id="UP000530564">
    <property type="component" value="Unassembled WGS sequence"/>
</dbReference>
<sequence>MDDLQLPTKATLQGLEHLHPKARELAHLPVEERIIARWPSLWIGHRAADQVFTTLNRYLITPPSIRPRNLLVFGESGVGKSTILERWESRVRAENAKRIETDDFGGSGDWASLPAIRIQTPPAGDEAKLYNNLLLAFGVKVSPSMALAQKELMVRSLIAQCGVKVLVMDEFHNALSGRFDKRLHFNVLIKNLTNETGVPIVAAGTESVDQVFQKEDQLNRRFNRIKLERMRLDGEWGKILRAYGKLIPLRAPSDLTETSLSERLYSLSNGVIGELSNLLYDTALAAVDSGEERITEALVRSVR</sequence>
<dbReference type="InterPro" id="IPR003593">
    <property type="entry name" value="AAA+_ATPase"/>
</dbReference>
<dbReference type="SUPFAM" id="SSF52540">
    <property type="entry name" value="P-loop containing nucleoside triphosphate hydrolases"/>
    <property type="match status" value="1"/>
</dbReference>
<dbReference type="Pfam" id="PF05621">
    <property type="entry name" value="TniB"/>
    <property type="match status" value="1"/>
</dbReference>
<keyword evidence="3" id="KW-1185">Reference proteome</keyword>
<proteinExistence type="predicted"/>
<name>A0A839ZXK9_9CAUL</name>
<evidence type="ECO:0000313" key="2">
    <source>
        <dbReference type="EMBL" id="MBB3890459.1"/>
    </source>
</evidence>